<evidence type="ECO:0000256" key="3">
    <source>
        <dbReference type="ARBA" id="ARBA00023054"/>
    </source>
</evidence>
<evidence type="ECO:0000259" key="7">
    <source>
        <dbReference type="Pfam" id="PF07195"/>
    </source>
</evidence>
<dbReference type="GO" id="GO:0005576">
    <property type="term" value="C:extracellular region"/>
    <property type="evidence" value="ECO:0007669"/>
    <property type="project" value="UniProtKB-SubCell"/>
</dbReference>
<dbReference type="InterPro" id="IPR003481">
    <property type="entry name" value="FliD_N"/>
</dbReference>
<dbReference type="Pfam" id="PF02465">
    <property type="entry name" value="FliD_N"/>
    <property type="match status" value="1"/>
</dbReference>
<dbReference type="InterPro" id="IPR010809">
    <property type="entry name" value="FliD_C"/>
</dbReference>
<comment type="function">
    <text evidence="5">Required for morphogenesis and for the elongation of the flagellar filament by facilitating polymerization of the flagellin monomers at the tip of growing filament. Forms a capping structure, which prevents flagellin subunits (transported through the central channel of the flagellum) from leaking out without polymerization at the distal end.</text>
</comment>
<comment type="similarity">
    <text evidence="1 5">Belongs to the FliD family.</text>
</comment>
<dbReference type="Pfam" id="PF07195">
    <property type="entry name" value="FliD_C"/>
    <property type="match status" value="1"/>
</dbReference>
<keyword evidence="9" id="KW-1185">Reference proteome</keyword>
<keyword evidence="3" id="KW-0175">Coiled coil</keyword>
<evidence type="ECO:0000256" key="2">
    <source>
        <dbReference type="ARBA" id="ARBA00011255"/>
    </source>
</evidence>
<feature type="domain" description="Flagellar hook-associated protein 2 N-terminal" evidence="6">
    <location>
        <begin position="11"/>
        <end position="108"/>
    </location>
</feature>
<dbReference type="RefSeq" id="WP_033365218.1">
    <property type="nucleotide sequence ID" value="NZ_CP073767.1"/>
</dbReference>
<comment type="subunit">
    <text evidence="2 5">Homopentamer.</text>
</comment>
<sequence length="454" mass="46514">MATGSVDGLISGMSTSAVISSLMQVEAAPQTALKSKVATQQKVVGAYQGINTKMQALLTAAKAIGDPTAWKGGVATSSSDAATASTTASSSTQSGSLTFRVNHLATAHSIVFDTPVTAVTDNIMGGSSFQINFADGPKTVNVTDTSLQGVVDAINKTPDLGVKATAFQVSPGKYTMQITSTSLGLQSKFDLGGSPFSGLGAVTPVTEGSDAELTIGDATTPLKVTSSSNTFKDLMGGLSVTAVKEQAPTDPPVTVTVARDTEGVATKVQAMVDAANAALSEIATQTKNKSGAVPGGPLAGNSIMSQVATRVLNTVSGGTGTNGSFKDIGIELTRDGRLTFDKTKFTAALTADPDKTQALFIDAAQSDVTLKNGLADRMTAVADKATQTNTGTLSRLIISGNDAITELNHRVDDWDVRLQARQATLQKQFGAMETALGKLKNQGNWLSGQLASLG</sequence>
<dbReference type="Proteomes" id="UP001058003">
    <property type="component" value="Chromosome"/>
</dbReference>
<dbReference type="KEGG" id="daur:Daura_45105"/>
<evidence type="ECO:0000256" key="4">
    <source>
        <dbReference type="ARBA" id="ARBA00023143"/>
    </source>
</evidence>
<keyword evidence="8" id="KW-0966">Cell projection</keyword>
<dbReference type="GO" id="GO:0007155">
    <property type="term" value="P:cell adhesion"/>
    <property type="evidence" value="ECO:0007669"/>
    <property type="project" value="InterPro"/>
</dbReference>
<dbReference type="GO" id="GO:0009421">
    <property type="term" value="C:bacterial-type flagellum filament cap"/>
    <property type="evidence" value="ECO:0007669"/>
    <property type="project" value="InterPro"/>
</dbReference>
<dbReference type="PANTHER" id="PTHR30288">
    <property type="entry name" value="FLAGELLAR CAP/ASSEMBLY PROTEIN FLID"/>
    <property type="match status" value="1"/>
</dbReference>
<reference evidence="8" key="1">
    <citation type="submission" date="2021-04" db="EMBL/GenBank/DDBJ databases">
        <title>Dactylosporangium aurantiacum NRRL B-8018 full assembly.</title>
        <authorList>
            <person name="Hartkoorn R.C."/>
            <person name="Beaudoing E."/>
            <person name="Hot D."/>
        </authorList>
    </citation>
    <scope>NUCLEOTIDE SEQUENCE</scope>
    <source>
        <strain evidence="8">NRRL B-8018</strain>
    </source>
</reference>
<dbReference type="OrthoDB" id="5241527at2"/>
<keyword evidence="4 5" id="KW-0975">Bacterial flagellum</keyword>
<keyword evidence="8" id="KW-0969">Cilium</keyword>
<protein>
    <recommendedName>
        <fullName evidence="5">Flagellar hook-associated protein 2</fullName>
        <shortName evidence="5">HAP2</shortName>
    </recommendedName>
    <alternativeName>
        <fullName evidence="5">Flagellar cap protein</fullName>
    </alternativeName>
</protein>
<dbReference type="PANTHER" id="PTHR30288:SF0">
    <property type="entry name" value="FLAGELLAR HOOK-ASSOCIATED PROTEIN 2"/>
    <property type="match status" value="1"/>
</dbReference>
<evidence type="ECO:0000259" key="6">
    <source>
        <dbReference type="Pfam" id="PF02465"/>
    </source>
</evidence>
<evidence type="ECO:0000256" key="1">
    <source>
        <dbReference type="ARBA" id="ARBA00009764"/>
    </source>
</evidence>
<dbReference type="AlphaFoldDB" id="A0A9Q9ID91"/>
<proteinExistence type="inferred from homology"/>
<evidence type="ECO:0000256" key="5">
    <source>
        <dbReference type="RuleBase" id="RU362066"/>
    </source>
</evidence>
<dbReference type="EMBL" id="CP073767">
    <property type="protein sequence ID" value="UWZ53626.1"/>
    <property type="molecule type" value="Genomic_DNA"/>
</dbReference>
<evidence type="ECO:0000313" key="9">
    <source>
        <dbReference type="Proteomes" id="UP001058003"/>
    </source>
</evidence>
<feature type="domain" description="Flagellar hook-associated protein 2 C-terminal" evidence="7">
    <location>
        <begin position="208"/>
        <end position="440"/>
    </location>
</feature>
<comment type="subcellular location">
    <subcellularLocation>
        <location evidence="5">Secreted</location>
    </subcellularLocation>
    <subcellularLocation>
        <location evidence="5">Bacterial flagellum</location>
    </subcellularLocation>
</comment>
<dbReference type="InterPro" id="IPR040026">
    <property type="entry name" value="FliD"/>
</dbReference>
<accession>A0A9Q9ID91</accession>
<keyword evidence="5" id="KW-0964">Secreted</keyword>
<keyword evidence="8" id="KW-0282">Flagellum</keyword>
<organism evidence="8 9">
    <name type="scientific">Dactylosporangium aurantiacum</name>
    <dbReference type="NCBI Taxonomy" id="35754"/>
    <lineage>
        <taxon>Bacteria</taxon>
        <taxon>Bacillati</taxon>
        <taxon>Actinomycetota</taxon>
        <taxon>Actinomycetes</taxon>
        <taxon>Micromonosporales</taxon>
        <taxon>Micromonosporaceae</taxon>
        <taxon>Dactylosporangium</taxon>
    </lineage>
</organism>
<dbReference type="GO" id="GO:0071973">
    <property type="term" value="P:bacterial-type flagellum-dependent cell motility"/>
    <property type="evidence" value="ECO:0007669"/>
    <property type="project" value="TreeGrafter"/>
</dbReference>
<gene>
    <name evidence="8" type="primary">fliD</name>
    <name evidence="8" type="ORF">Daura_45105</name>
</gene>
<evidence type="ECO:0000313" key="8">
    <source>
        <dbReference type="EMBL" id="UWZ53626.1"/>
    </source>
</evidence>
<dbReference type="GO" id="GO:0009424">
    <property type="term" value="C:bacterial-type flagellum hook"/>
    <property type="evidence" value="ECO:0007669"/>
    <property type="project" value="UniProtKB-UniRule"/>
</dbReference>
<name>A0A9Q9ID91_9ACTN</name>